<sequence>MTESESTHFRGVPVLVLGVIEDDPPYRIVEIHGVPAGKAYGMDDVVRIAFHAGLTHIDLDDLDTVRWVGGGKYTWHVRHWL</sequence>
<proteinExistence type="predicted"/>
<dbReference type="EMBL" id="CP031194">
    <property type="protein sequence ID" value="AXG81250.1"/>
    <property type="molecule type" value="Genomic_DNA"/>
</dbReference>
<accession>A0A345HX26</accession>
<organism evidence="1 2">
    <name type="scientific">Streptomyces paludis</name>
    <dbReference type="NCBI Taxonomy" id="2282738"/>
    <lineage>
        <taxon>Bacteria</taxon>
        <taxon>Bacillati</taxon>
        <taxon>Actinomycetota</taxon>
        <taxon>Actinomycetes</taxon>
        <taxon>Kitasatosporales</taxon>
        <taxon>Streptomycetaceae</taxon>
        <taxon>Streptomyces</taxon>
    </lineage>
</organism>
<dbReference type="KEGG" id="spad:DVK44_30140"/>
<name>A0A345HX26_9ACTN</name>
<dbReference type="Proteomes" id="UP000253868">
    <property type="component" value="Chromosome"/>
</dbReference>
<protein>
    <submittedName>
        <fullName evidence="1">Uncharacterized protein</fullName>
    </submittedName>
</protein>
<dbReference type="OrthoDB" id="3854666at2"/>
<dbReference type="AlphaFoldDB" id="A0A345HX26"/>
<keyword evidence="2" id="KW-1185">Reference proteome</keyword>
<evidence type="ECO:0000313" key="1">
    <source>
        <dbReference type="EMBL" id="AXG81250.1"/>
    </source>
</evidence>
<dbReference type="RefSeq" id="WP_114663791.1">
    <property type="nucleotide sequence ID" value="NZ_CP031194.1"/>
</dbReference>
<evidence type="ECO:0000313" key="2">
    <source>
        <dbReference type="Proteomes" id="UP000253868"/>
    </source>
</evidence>
<gene>
    <name evidence="1" type="ORF">DVK44_30140</name>
</gene>
<reference evidence="2" key="1">
    <citation type="submission" date="2018-07" db="EMBL/GenBank/DDBJ databases">
        <authorList>
            <person name="Zhao J."/>
        </authorList>
    </citation>
    <scope>NUCLEOTIDE SEQUENCE [LARGE SCALE GENOMIC DNA]</scope>
    <source>
        <strain evidence="2">GSSD-12</strain>
    </source>
</reference>